<comment type="caution">
    <text evidence="1">The sequence shown here is derived from an EMBL/GenBank/DDBJ whole genome shotgun (WGS) entry which is preliminary data.</text>
</comment>
<organism evidence="1 2">
    <name type="scientific">Hymenoscyphus albidus</name>
    <dbReference type="NCBI Taxonomy" id="595503"/>
    <lineage>
        <taxon>Eukaryota</taxon>
        <taxon>Fungi</taxon>
        <taxon>Dikarya</taxon>
        <taxon>Ascomycota</taxon>
        <taxon>Pezizomycotina</taxon>
        <taxon>Leotiomycetes</taxon>
        <taxon>Helotiales</taxon>
        <taxon>Helotiaceae</taxon>
        <taxon>Hymenoscyphus</taxon>
    </lineage>
</organism>
<gene>
    <name evidence="1" type="ORF">HYALB_00013013</name>
</gene>
<proteinExistence type="predicted"/>
<dbReference type="InterPro" id="IPR039470">
    <property type="entry name" value="Nuc_deoxyri_tr2"/>
</dbReference>
<protein>
    <recommendedName>
        <fullName evidence="3">Nucleoside 2-deoxyribosyltransferase domain-containing protein</fullName>
    </recommendedName>
</protein>
<evidence type="ECO:0000313" key="1">
    <source>
        <dbReference type="EMBL" id="CAG8980311.1"/>
    </source>
</evidence>
<dbReference type="OrthoDB" id="2893324at2759"/>
<keyword evidence="2" id="KW-1185">Reference proteome</keyword>
<dbReference type="EMBL" id="CAJVRM010000376">
    <property type="protein sequence ID" value="CAG8980311.1"/>
    <property type="molecule type" value="Genomic_DNA"/>
</dbReference>
<dbReference type="Gene3D" id="3.40.50.450">
    <property type="match status" value="1"/>
</dbReference>
<accession>A0A9N9QAN0</accession>
<dbReference type="SUPFAM" id="SSF52309">
    <property type="entry name" value="N-(deoxy)ribosyltransferase-like"/>
    <property type="match status" value="1"/>
</dbReference>
<reference evidence="1" key="1">
    <citation type="submission" date="2021-07" db="EMBL/GenBank/DDBJ databases">
        <authorList>
            <person name="Durling M."/>
        </authorList>
    </citation>
    <scope>NUCLEOTIDE SEQUENCE</scope>
</reference>
<dbReference type="AlphaFoldDB" id="A0A9N9QAN0"/>
<dbReference type="Pfam" id="PF15891">
    <property type="entry name" value="Nuc_deoxyri_tr2"/>
    <property type="match status" value="1"/>
</dbReference>
<evidence type="ECO:0000313" key="2">
    <source>
        <dbReference type="Proteomes" id="UP000701801"/>
    </source>
</evidence>
<evidence type="ECO:0008006" key="3">
    <source>
        <dbReference type="Google" id="ProtNLM"/>
    </source>
</evidence>
<sequence>MSAPESNPSLQATAASHPRANIIKAPLPLPSPLQSPSIFLSGFISPADDCWRDNLSEELSHLPVTIINPLRRDWDSTWKASLTDSKFVNQVTWELNALEQADIVVVNLGVNTEASISLMELGFVAGRGKVIVVCCADEYKNSGNVQVFCNKLGITVAKTLEDLISSTKQALKRLTFE</sequence>
<name>A0A9N9QAN0_9HELO</name>
<dbReference type="Proteomes" id="UP000701801">
    <property type="component" value="Unassembled WGS sequence"/>
</dbReference>